<evidence type="ECO:0000313" key="11">
    <source>
        <dbReference type="EMBL" id="EKM80101.1"/>
    </source>
</evidence>
<dbReference type="OMA" id="ADGYCGC"/>
<dbReference type="InterPro" id="IPR003691">
    <property type="entry name" value="FluC"/>
</dbReference>
<dbReference type="EMBL" id="JH971389">
    <property type="protein sequence ID" value="EKM80101.1"/>
    <property type="molecule type" value="Genomic_DNA"/>
</dbReference>
<evidence type="ECO:0000313" key="12">
    <source>
        <dbReference type="Proteomes" id="UP000008493"/>
    </source>
</evidence>
<name>K5WXB2_AGABU</name>
<comment type="similarity">
    <text evidence="7">Belongs to the fluoride channel Fluc/FEX (TC 1.A.43) family.</text>
</comment>
<dbReference type="Proteomes" id="UP000008493">
    <property type="component" value="Unassembled WGS sequence"/>
</dbReference>
<feature type="transmembrane region" description="Helical" evidence="10">
    <location>
        <begin position="87"/>
        <end position="106"/>
    </location>
</feature>
<protein>
    <submittedName>
        <fullName evidence="11">Uncharacterized protein</fullName>
    </submittedName>
</protein>
<feature type="transmembrane region" description="Helical" evidence="10">
    <location>
        <begin position="55"/>
        <end position="75"/>
    </location>
</feature>
<dbReference type="HOGENOM" id="CLU_030507_1_0_1"/>
<comment type="subcellular location">
    <subcellularLocation>
        <location evidence="2">Cell membrane</location>
        <topology evidence="2">Multi-pass membrane protein</topology>
    </subcellularLocation>
</comment>
<dbReference type="KEGG" id="abp:AGABI1DRAFT39081"/>
<dbReference type="GO" id="GO:1903425">
    <property type="term" value="F:fluoride transmembrane transporter activity"/>
    <property type="evidence" value="ECO:0007669"/>
    <property type="project" value="TreeGrafter"/>
</dbReference>
<dbReference type="eggNOG" id="ENOG502QT5F">
    <property type="taxonomic scope" value="Eukaryota"/>
</dbReference>
<feature type="transmembrane region" description="Helical" evidence="10">
    <location>
        <begin position="341"/>
        <end position="361"/>
    </location>
</feature>
<keyword evidence="4 10" id="KW-0812">Transmembrane</keyword>
<dbReference type="OrthoDB" id="409792at2759"/>
<keyword evidence="5 10" id="KW-1133">Transmembrane helix</keyword>
<feature type="transmembrane region" description="Helical" evidence="10">
    <location>
        <begin position="275"/>
        <end position="297"/>
    </location>
</feature>
<dbReference type="AlphaFoldDB" id="K5WXB2"/>
<accession>K5WXB2</accession>
<dbReference type="PANTHER" id="PTHR28259">
    <property type="entry name" value="FLUORIDE EXPORT PROTEIN 1-RELATED"/>
    <property type="match status" value="1"/>
</dbReference>
<dbReference type="RefSeq" id="XP_007328876.1">
    <property type="nucleotide sequence ID" value="XM_007328814.1"/>
</dbReference>
<comment type="function">
    <text evidence="1">Fluoride channel required for the rapid expulsion of cytoplasmic fluoride.</text>
</comment>
<evidence type="ECO:0000256" key="6">
    <source>
        <dbReference type="ARBA" id="ARBA00023136"/>
    </source>
</evidence>
<keyword evidence="12" id="KW-1185">Reference proteome</keyword>
<evidence type="ECO:0000256" key="7">
    <source>
        <dbReference type="ARBA" id="ARBA00035120"/>
    </source>
</evidence>
<sequence>MSPEGDIPLRATPNDEERGSSGCDAASTTESAERIEQPPAEEEGIKLQYKIYPPLSFAVIALLAPASILGTLARLGLLAMTEYNGQSIFSLAYVQALGCLIMGFALRLREPIGQFYGPFYTALTTGFCGSLTTFSSWQTDIFDSWINNENNRRSGFHSVRPFSILMCEKIFDYRQFIDGLGKSVFTLSFSLASVSFGYNMANLIAPYLPTFKFPRKAVRYSWTVLAVCMYAAVFPAYFQTSERIRCAATAALLFAFPGALTRYLLGIWLNQRSRALPLGTLFANLFGTALLGGLHVLQGLPNAVSPNACCILQGLGDGYCACLTTVSTFAAEMRDLKWWKAVRYCIISWGAGQLLLVLIVGSSMWAGGVAKEATCSYHGS</sequence>
<feature type="transmembrane region" description="Helical" evidence="10">
    <location>
        <begin position="184"/>
        <end position="208"/>
    </location>
</feature>
<comment type="catalytic activity">
    <reaction evidence="8">
        <text>fluoride(in) = fluoride(out)</text>
        <dbReference type="Rhea" id="RHEA:76159"/>
        <dbReference type="ChEBI" id="CHEBI:17051"/>
    </reaction>
    <physiologicalReaction direction="left-to-right" evidence="8">
        <dbReference type="Rhea" id="RHEA:76160"/>
    </physiologicalReaction>
</comment>
<reference evidence="12" key="1">
    <citation type="journal article" date="2012" name="Proc. Natl. Acad. Sci. U.S.A.">
        <title>Genome sequence of the button mushroom Agaricus bisporus reveals mechanisms governing adaptation to a humic-rich ecological niche.</title>
        <authorList>
            <person name="Morin E."/>
            <person name="Kohler A."/>
            <person name="Baker A.R."/>
            <person name="Foulongne-Oriol M."/>
            <person name="Lombard V."/>
            <person name="Nagy L.G."/>
            <person name="Ohm R.A."/>
            <person name="Patyshakuliyeva A."/>
            <person name="Brun A."/>
            <person name="Aerts A.L."/>
            <person name="Bailey A.M."/>
            <person name="Billette C."/>
            <person name="Coutinho P.M."/>
            <person name="Deakin G."/>
            <person name="Doddapaneni H."/>
            <person name="Floudas D."/>
            <person name="Grimwood J."/>
            <person name="Hilden K."/>
            <person name="Kuees U."/>
            <person name="LaButti K.M."/>
            <person name="Lapidus A."/>
            <person name="Lindquist E.A."/>
            <person name="Lucas S.M."/>
            <person name="Murat C."/>
            <person name="Riley R.W."/>
            <person name="Salamov A.A."/>
            <person name="Schmutz J."/>
            <person name="Subramanian V."/>
            <person name="Woesten H.A.B."/>
            <person name="Xu J."/>
            <person name="Eastwood D.C."/>
            <person name="Foster G.D."/>
            <person name="Sonnenberg A.S."/>
            <person name="Cullen D."/>
            <person name="de Vries R.P."/>
            <person name="Lundell T."/>
            <person name="Hibbett D.S."/>
            <person name="Henrissat B."/>
            <person name="Burton K.S."/>
            <person name="Kerrigan R.W."/>
            <person name="Challen M.P."/>
            <person name="Grigoriev I.V."/>
            <person name="Martin F."/>
        </authorList>
    </citation>
    <scope>NUCLEOTIDE SEQUENCE [LARGE SCALE GENOMIC DNA]</scope>
    <source>
        <strain evidence="12">JB137-S8 / ATCC MYA-4627 / FGSC 10392</strain>
    </source>
</reference>
<proteinExistence type="inferred from homology"/>
<evidence type="ECO:0000256" key="1">
    <source>
        <dbReference type="ARBA" id="ARBA00002598"/>
    </source>
</evidence>
<feature type="transmembrane region" description="Helical" evidence="10">
    <location>
        <begin position="220"/>
        <end position="238"/>
    </location>
</feature>
<dbReference type="Pfam" id="PF02537">
    <property type="entry name" value="CRCB"/>
    <property type="match status" value="2"/>
</dbReference>
<evidence type="ECO:0000256" key="2">
    <source>
        <dbReference type="ARBA" id="ARBA00004651"/>
    </source>
</evidence>
<dbReference type="InParanoid" id="K5WXB2"/>
<keyword evidence="3" id="KW-1003">Cell membrane</keyword>
<evidence type="ECO:0000256" key="5">
    <source>
        <dbReference type="ARBA" id="ARBA00022989"/>
    </source>
</evidence>
<evidence type="ECO:0000256" key="10">
    <source>
        <dbReference type="SAM" id="Phobius"/>
    </source>
</evidence>
<evidence type="ECO:0000256" key="8">
    <source>
        <dbReference type="ARBA" id="ARBA00035585"/>
    </source>
</evidence>
<dbReference type="STRING" id="597362.K5WXB2"/>
<evidence type="ECO:0000256" key="4">
    <source>
        <dbReference type="ARBA" id="ARBA00022692"/>
    </source>
</evidence>
<gene>
    <name evidence="11" type="ORF">AGABI1DRAFT_39081</name>
</gene>
<organism evidence="11 12">
    <name type="scientific">Agaricus bisporus var. burnettii (strain JB137-S8 / ATCC MYA-4627 / FGSC 10392)</name>
    <name type="common">White button mushroom</name>
    <dbReference type="NCBI Taxonomy" id="597362"/>
    <lineage>
        <taxon>Eukaryota</taxon>
        <taxon>Fungi</taxon>
        <taxon>Dikarya</taxon>
        <taxon>Basidiomycota</taxon>
        <taxon>Agaricomycotina</taxon>
        <taxon>Agaricomycetes</taxon>
        <taxon>Agaricomycetidae</taxon>
        <taxon>Agaricales</taxon>
        <taxon>Agaricineae</taxon>
        <taxon>Agaricaceae</taxon>
        <taxon>Agaricus</taxon>
    </lineage>
</organism>
<dbReference type="FunCoup" id="K5WXB2">
    <property type="interactions" value="33"/>
</dbReference>
<dbReference type="PANTHER" id="PTHR28259:SF1">
    <property type="entry name" value="FLUORIDE EXPORT PROTEIN 1-RELATED"/>
    <property type="match status" value="1"/>
</dbReference>
<dbReference type="GO" id="GO:0005886">
    <property type="term" value="C:plasma membrane"/>
    <property type="evidence" value="ECO:0007669"/>
    <property type="project" value="UniProtKB-SubCell"/>
</dbReference>
<evidence type="ECO:0000256" key="9">
    <source>
        <dbReference type="SAM" id="MobiDB-lite"/>
    </source>
</evidence>
<feature type="transmembrane region" description="Helical" evidence="10">
    <location>
        <begin position="250"/>
        <end position="269"/>
    </location>
</feature>
<evidence type="ECO:0000256" key="3">
    <source>
        <dbReference type="ARBA" id="ARBA00022475"/>
    </source>
</evidence>
<dbReference type="GeneID" id="18829307"/>
<feature type="region of interest" description="Disordered" evidence="9">
    <location>
        <begin position="1"/>
        <end position="39"/>
    </location>
</feature>
<keyword evidence="6 10" id="KW-0472">Membrane</keyword>